<sequence length="61" mass="7203">MIRLLMNLLKRYLLLAQARLLEMFFLKRIGKGKALKISSSNLRSISSRKDSRRHPSEFECH</sequence>
<feature type="compositionally biased region" description="Basic and acidic residues" evidence="1">
    <location>
        <begin position="47"/>
        <end position="61"/>
    </location>
</feature>
<evidence type="ECO:0000256" key="1">
    <source>
        <dbReference type="SAM" id="MobiDB-lite"/>
    </source>
</evidence>
<feature type="region of interest" description="Disordered" evidence="1">
    <location>
        <begin position="42"/>
        <end position="61"/>
    </location>
</feature>
<evidence type="ECO:0000313" key="3">
    <source>
        <dbReference type="Proteomes" id="UP000018719"/>
    </source>
</evidence>
<reference evidence="2 3" key="1">
    <citation type="submission" date="2013-05" db="EMBL/GenBank/DDBJ databases">
        <authorList>
            <person name="Harkins D.M."/>
            <person name="Durkin A.S."/>
            <person name="Brinkac L.M."/>
            <person name="Haft D.H."/>
            <person name="Selengut J.D."/>
            <person name="Sanka R."/>
            <person name="DePew J."/>
            <person name="Purushe J."/>
            <person name="Hartskeerl R.A."/>
            <person name="Ahmed A."/>
            <person name="van der Linden H."/>
            <person name="Goris M.G.A."/>
            <person name="Vinetz J.M."/>
            <person name="Sutton G.G."/>
            <person name="Nierman W.C."/>
            <person name="Fouts D.E."/>
        </authorList>
    </citation>
    <scope>NUCLEOTIDE SEQUENCE [LARGE SCALE GENOMIC DNA]</scope>
    <source>
        <strain evidence="2 3">10</strain>
    </source>
</reference>
<evidence type="ECO:0000313" key="2">
    <source>
        <dbReference type="EMBL" id="EQA36803.1"/>
    </source>
</evidence>
<dbReference type="Proteomes" id="UP000018719">
    <property type="component" value="Unassembled WGS sequence"/>
</dbReference>
<name>V6HCW9_9LEPT</name>
<protein>
    <submittedName>
        <fullName evidence="2">Uncharacterized protein</fullName>
    </submittedName>
</protein>
<comment type="caution">
    <text evidence="2">The sequence shown here is derived from an EMBL/GenBank/DDBJ whole genome shotgun (WGS) entry which is preliminary data.</text>
</comment>
<accession>V6HCW9</accession>
<dbReference type="EMBL" id="AHMM02000017">
    <property type="protein sequence ID" value="EQA36803.1"/>
    <property type="molecule type" value="Genomic_DNA"/>
</dbReference>
<organism evidence="2 3">
    <name type="scientific">Leptospira inadai serovar Lyme str. 10</name>
    <dbReference type="NCBI Taxonomy" id="1049790"/>
    <lineage>
        <taxon>Bacteria</taxon>
        <taxon>Pseudomonadati</taxon>
        <taxon>Spirochaetota</taxon>
        <taxon>Spirochaetia</taxon>
        <taxon>Leptospirales</taxon>
        <taxon>Leptospiraceae</taxon>
        <taxon>Leptospira</taxon>
    </lineage>
</organism>
<proteinExistence type="predicted"/>
<gene>
    <name evidence="2" type="ORF">LEP1GSC047_2924</name>
</gene>
<dbReference type="AlphaFoldDB" id="V6HCW9"/>